<dbReference type="RefSeq" id="WP_229112680.1">
    <property type="nucleotide sequence ID" value="NZ_CP064787.1"/>
</dbReference>
<dbReference type="GeneID" id="68855465"/>
<name>A0A897MZX1_9EURY</name>
<dbReference type="Proteomes" id="UP000663525">
    <property type="component" value="Chromosome"/>
</dbReference>
<dbReference type="EMBL" id="CP064787">
    <property type="protein sequence ID" value="QSG06212.1"/>
    <property type="molecule type" value="Genomic_DNA"/>
</dbReference>
<evidence type="ECO:0000256" key="1">
    <source>
        <dbReference type="SAM" id="MobiDB-lite"/>
    </source>
</evidence>
<evidence type="ECO:0000313" key="2">
    <source>
        <dbReference type="EMBL" id="QSG06212.1"/>
    </source>
</evidence>
<reference evidence="2" key="1">
    <citation type="submission" date="2020-11" db="EMBL/GenBank/DDBJ databases">
        <title>Carbohydrate-dependent, anaerobic sulfur respiration: A novel catabolism in halophilic archaea.</title>
        <authorList>
            <person name="Sorokin D.Y."/>
            <person name="Messina E."/>
            <person name="Smedile F."/>
            <person name="La Cono V."/>
            <person name="Hallsworth J.E."/>
            <person name="Yakimov M.M."/>
        </authorList>
    </citation>
    <scope>NUCLEOTIDE SEQUENCE</scope>
    <source>
        <strain evidence="2">HSR12-1</strain>
    </source>
</reference>
<organism evidence="2 3">
    <name type="scientific">Halapricum desulfuricans</name>
    <dbReference type="NCBI Taxonomy" id="2841257"/>
    <lineage>
        <taxon>Archaea</taxon>
        <taxon>Methanobacteriati</taxon>
        <taxon>Methanobacteriota</taxon>
        <taxon>Stenosarchaea group</taxon>
        <taxon>Halobacteria</taxon>
        <taxon>Halobacteriales</taxon>
        <taxon>Haloarculaceae</taxon>
        <taxon>Halapricum</taxon>
    </lineage>
</organism>
<feature type="compositionally biased region" description="Basic and acidic residues" evidence="1">
    <location>
        <begin position="112"/>
        <end position="121"/>
    </location>
</feature>
<evidence type="ECO:0000313" key="3">
    <source>
        <dbReference type="Proteomes" id="UP000663525"/>
    </source>
</evidence>
<feature type="region of interest" description="Disordered" evidence="1">
    <location>
        <begin position="112"/>
        <end position="139"/>
    </location>
</feature>
<feature type="compositionally biased region" description="Acidic residues" evidence="1">
    <location>
        <begin position="252"/>
        <end position="264"/>
    </location>
</feature>
<sequence length="279" mass="28996">MYAKQLLTVLAAVGLALSVVGPATAADLGVSVTQDGDDVTVAVTQNNSSVADADVTVDDGNGTYTAAGEYTTDDDGLVELSAPEENVTVTVTAVADNASASSTTGLVAESIVENHTENNETERDENETENNETDPFDIDLGVTVDNGTADYSNVTVNDSDPFGLYVSSFVHTIMGENVSGPMGQTVASFVTTFNPGQGPPEHAGPPENKTQGPPENVTQGPPEDKTQGPPEHAGPPENKTQGPPEDIGPWSGEDEESDEKDNEESDRRRGPPEHAGGGR</sequence>
<dbReference type="AlphaFoldDB" id="A0A897MZX1"/>
<feature type="region of interest" description="Disordered" evidence="1">
    <location>
        <begin position="189"/>
        <end position="279"/>
    </location>
</feature>
<accession>A0A897MZX1</accession>
<protein>
    <submittedName>
        <fullName evidence="2">Cell surface protein</fullName>
    </submittedName>
</protein>
<proteinExistence type="predicted"/>
<feature type="compositionally biased region" description="Polar residues" evidence="1">
    <location>
        <begin position="208"/>
        <end position="219"/>
    </location>
</feature>
<gene>
    <name evidence="2" type="ORF">HSR121_1878</name>
</gene>
<feature type="compositionally biased region" description="Acidic residues" evidence="1">
    <location>
        <begin position="122"/>
        <end position="137"/>
    </location>
</feature>